<dbReference type="EMBL" id="CM008974">
    <property type="protein sequence ID" value="PNW74356.1"/>
    <property type="molecule type" value="Genomic_DNA"/>
</dbReference>
<feature type="coiled-coil region" evidence="1">
    <location>
        <begin position="196"/>
        <end position="223"/>
    </location>
</feature>
<organism evidence="3 4">
    <name type="scientific">Chlamydomonas reinhardtii</name>
    <name type="common">Chlamydomonas smithii</name>
    <dbReference type="NCBI Taxonomy" id="3055"/>
    <lineage>
        <taxon>Eukaryota</taxon>
        <taxon>Viridiplantae</taxon>
        <taxon>Chlorophyta</taxon>
        <taxon>core chlorophytes</taxon>
        <taxon>Chlorophyceae</taxon>
        <taxon>CS clade</taxon>
        <taxon>Chlamydomonadales</taxon>
        <taxon>Chlamydomonadaceae</taxon>
        <taxon>Chlamydomonas</taxon>
    </lineage>
</organism>
<dbReference type="RefSeq" id="XP_042917835.1">
    <property type="nucleotide sequence ID" value="XM_043069860.1"/>
</dbReference>
<dbReference type="ExpressionAtlas" id="A0A2K3D1E2">
    <property type="expression patterns" value="differential"/>
</dbReference>
<dbReference type="PaxDb" id="3055-EDO98933"/>
<feature type="compositionally biased region" description="Low complexity" evidence="2">
    <location>
        <begin position="365"/>
        <end position="383"/>
    </location>
</feature>
<feature type="compositionally biased region" description="Polar residues" evidence="2">
    <location>
        <begin position="257"/>
        <end position="267"/>
    </location>
</feature>
<dbReference type="KEGG" id="cre:CHLRE_13g605300v5"/>
<feature type="compositionally biased region" description="Basic and acidic residues" evidence="2">
    <location>
        <begin position="82"/>
        <end position="133"/>
    </location>
</feature>
<feature type="region of interest" description="Disordered" evidence="2">
    <location>
        <begin position="319"/>
        <end position="416"/>
    </location>
</feature>
<reference evidence="3 4" key="1">
    <citation type="journal article" date="2007" name="Science">
        <title>The Chlamydomonas genome reveals the evolution of key animal and plant functions.</title>
        <authorList>
            <person name="Merchant S.S."/>
            <person name="Prochnik S.E."/>
            <person name="Vallon O."/>
            <person name="Harris E.H."/>
            <person name="Karpowicz S.J."/>
            <person name="Witman G.B."/>
            <person name="Terry A."/>
            <person name="Salamov A."/>
            <person name="Fritz-Laylin L.K."/>
            <person name="Marechal-Drouard L."/>
            <person name="Marshall W.F."/>
            <person name="Qu L.H."/>
            <person name="Nelson D.R."/>
            <person name="Sanderfoot A.A."/>
            <person name="Spalding M.H."/>
            <person name="Kapitonov V.V."/>
            <person name="Ren Q."/>
            <person name="Ferris P."/>
            <person name="Lindquist E."/>
            <person name="Shapiro H."/>
            <person name="Lucas S.M."/>
            <person name="Grimwood J."/>
            <person name="Schmutz J."/>
            <person name="Cardol P."/>
            <person name="Cerutti H."/>
            <person name="Chanfreau G."/>
            <person name="Chen C.L."/>
            <person name="Cognat V."/>
            <person name="Croft M.T."/>
            <person name="Dent R."/>
            <person name="Dutcher S."/>
            <person name="Fernandez E."/>
            <person name="Fukuzawa H."/>
            <person name="Gonzalez-Ballester D."/>
            <person name="Gonzalez-Halphen D."/>
            <person name="Hallmann A."/>
            <person name="Hanikenne M."/>
            <person name="Hippler M."/>
            <person name="Inwood W."/>
            <person name="Jabbari K."/>
            <person name="Kalanon M."/>
            <person name="Kuras R."/>
            <person name="Lefebvre P.A."/>
            <person name="Lemaire S.D."/>
            <person name="Lobanov A.V."/>
            <person name="Lohr M."/>
            <person name="Manuell A."/>
            <person name="Meier I."/>
            <person name="Mets L."/>
            <person name="Mittag M."/>
            <person name="Mittelmeier T."/>
            <person name="Moroney J.V."/>
            <person name="Moseley J."/>
            <person name="Napoli C."/>
            <person name="Nedelcu A.M."/>
            <person name="Niyogi K."/>
            <person name="Novoselov S.V."/>
            <person name="Paulsen I.T."/>
            <person name="Pazour G."/>
            <person name="Purton S."/>
            <person name="Ral J.P."/>
            <person name="Riano-Pachon D.M."/>
            <person name="Riekhof W."/>
            <person name="Rymarquis L."/>
            <person name="Schroda M."/>
            <person name="Stern D."/>
            <person name="Umen J."/>
            <person name="Willows R."/>
            <person name="Wilson N."/>
            <person name="Zimmer S.L."/>
            <person name="Allmer J."/>
            <person name="Balk J."/>
            <person name="Bisova K."/>
            <person name="Chen C.J."/>
            <person name="Elias M."/>
            <person name="Gendler K."/>
            <person name="Hauser C."/>
            <person name="Lamb M.R."/>
            <person name="Ledford H."/>
            <person name="Long J.C."/>
            <person name="Minagawa J."/>
            <person name="Page M.D."/>
            <person name="Pan J."/>
            <person name="Pootakham W."/>
            <person name="Roje S."/>
            <person name="Rose A."/>
            <person name="Stahlberg E."/>
            <person name="Terauchi A.M."/>
            <person name="Yang P."/>
            <person name="Ball S."/>
            <person name="Bowler C."/>
            <person name="Dieckmann C.L."/>
            <person name="Gladyshev V.N."/>
            <person name="Green P."/>
            <person name="Jorgensen R."/>
            <person name="Mayfield S."/>
            <person name="Mueller-Roeber B."/>
            <person name="Rajamani S."/>
            <person name="Sayre R.T."/>
            <person name="Brokstein P."/>
            <person name="Dubchak I."/>
            <person name="Goodstein D."/>
            <person name="Hornick L."/>
            <person name="Huang Y.W."/>
            <person name="Jhaveri J."/>
            <person name="Luo Y."/>
            <person name="Martinez D."/>
            <person name="Ngau W.C."/>
            <person name="Otillar B."/>
            <person name="Poliakov A."/>
            <person name="Porter A."/>
            <person name="Szajkowski L."/>
            <person name="Werner G."/>
            <person name="Zhou K."/>
            <person name="Grigoriev I.V."/>
            <person name="Rokhsar D.S."/>
            <person name="Grossman A.R."/>
        </authorList>
    </citation>
    <scope>NUCLEOTIDE SEQUENCE [LARGE SCALE GENOMIC DNA]</scope>
    <source>
        <strain evidence="4">CC-503</strain>
    </source>
</reference>
<dbReference type="AlphaFoldDB" id="A0A2K3D1E2"/>
<feature type="region of interest" description="Disordered" evidence="2">
    <location>
        <begin position="27"/>
        <end position="142"/>
    </location>
</feature>
<dbReference type="GeneID" id="66056117"/>
<keyword evidence="4" id="KW-1185">Reference proteome</keyword>
<evidence type="ECO:0000313" key="3">
    <source>
        <dbReference type="EMBL" id="PNW74356.1"/>
    </source>
</evidence>
<sequence length="416" mass="46054">MPCFGTRYEWTLQRLLLAPRGVSVRTRQGEADRFGAEGPTALPRSGRGGGYPGYISDAKRQHQVTKGDAARFPERSQPQSGYDRDRDASRSLSGGRERERSRERSNVYNRDRERPRSAECRRSPDRREYDRSRHAPQSGAQVWQYDPAVHGAPDPLSPARCQDPEKHIAWLQQAVQWHKHEARTANQECRKLHELLSELQFQLRRKQEAVDKLQSKVNPLERQLQLKTTECVLLQSASSLQQQLRAKSAEGEPPQSVPQRAQQQETPKPSLLASGRLEFLPCAAEPKGPDGGEAVTAQEEEGDVECICGCDPCACFDAAPSNGSNGAEAGELASSQPISERSALEPSAAEHQLPPPPQQSNSGRVAAVTSVSSLATARISSRPTSRRPRRVTRCPARSTSRRRSQPPTTPPSSSRR</sequence>
<evidence type="ECO:0000313" key="4">
    <source>
        <dbReference type="Proteomes" id="UP000006906"/>
    </source>
</evidence>
<protein>
    <submittedName>
        <fullName evidence="3">Uncharacterized protein</fullName>
    </submittedName>
</protein>
<dbReference type="InParanoid" id="A0A2K3D1E2"/>
<name>A0A2K3D1E2_CHLRE</name>
<dbReference type="Gramene" id="PNW74356">
    <property type="protein sequence ID" value="PNW74356"/>
    <property type="gene ID" value="CHLRE_13g605300v5"/>
</dbReference>
<gene>
    <name evidence="3" type="ORF">CHLRE_13g605300v5</name>
</gene>
<keyword evidence="1" id="KW-0175">Coiled coil</keyword>
<dbReference type="Proteomes" id="UP000006906">
    <property type="component" value="Chromosome 13"/>
</dbReference>
<evidence type="ECO:0000256" key="2">
    <source>
        <dbReference type="SAM" id="MobiDB-lite"/>
    </source>
</evidence>
<evidence type="ECO:0000256" key="1">
    <source>
        <dbReference type="SAM" id="Coils"/>
    </source>
</evidence>
<proteinExistence type="predicted"/>
<accession>A0A2K3D1E2</accession>
<feature type="region of interest" description="Disordered" evidence="2">
    <location>
        <begin position="244"/>
        <end position="268"/>
    </location>
</feature>